<dbReference type="InterPro" id="IPR004398">
    <property type="entry name" value="RNA_MeTrfase_RsmD"/>
</dbReference>
<keyword evidence="1 3" id="KW-0489">Methyltransferase</keyword>
<proteinExistence type="predicted"/>
<name>A0ABS2DNR4_9BURK</name>
<organism evidence="3 4">
    <name type="scientific">Sutterella massiliensis</name>
    <dbReference type="NCBI Taxonomy" id="1816689"/>
    <lineage>
        <taxon>Bacteria</taxon>
        <taxon>Pseudomonadati</taxon>
        <taxon>Pseudomonadota</taxon>
        <taxon>Betaproteobacteria</taxon>
        <taxon>Burkholderiales</taxon>
        <taxon>Sutterellaceae</taxon>
        <taxon>Sutterella</taxon>
    </lineage>
</organism>
<dbReference type="PANTHER" id="PTHR43542">
    <property type="entry name" value="METHYLTRANSFERASE"/>
    <property type="match status" value="1"/>
</dbReference>
<dbReference type="SUPFAM" id="SSF53335">
    <property type="entry name" value="S-adenosyl-L-methionine-dependent methyltransferases"/>
    <property type="match status" value="1"/>
</dbReference>
<dbReference type="EC" id="2.1.1.171" evidence="3"/>
<dbReference type="PANTHER" id="PTHR43542:SF1">
    <property type="entry name" value="METHYLTRANSFERASE"/>
    <property type="match status" value="1"/>
</dbReference>
<dbReference type="EMBL" id="JACJJC010000001">
    <property type="protein sequence ID" value="MBM6703006.1"/>
    <property type="molecule type" value="Genomic_DNA"/>
</dbReference>
<evidence type="ECO:0000256" key="1">
    <source>
        <dbReference type="ARBA" id="ARBA00022603"/>
    </source>
</evidence>
<reference evidence="3 4" key="1">
    <citation type="journal article" date="2021" name="Sci. Rep.">
        <title>The distribution of antibiotic resistance genes in chicken gut microbiota commensals.</title>
        <authorList>
            <person name="Juricova H."/>
            <person name="Matiasovicova J."/>
            <person name="Kubasova T."/>
            <person name="Cejkova D."/>
            <person name="Rychlik I."/>
        </authorList>
    </citation>
    <scope>NUCLEOTIDE SEQUENCE [LARGE SCALE GENOMIC DNA]</scope>
    <source>
        <strain evidence="3 4">An829</strain>
    </source>
</reference>
<accession>A0ABS2DNR4</accession>
<dbReference type="Gene3D" id="3.40.50.150">
    <property type="entry name" value="Vaccinia Virus protein VP39"/>
    <property type="match status" value="1"/>
</dbReference>
<keyword evidence="4" id="KW-1185">Reference proteome</keyword>
<keyword evidence="2 3" id="KW-0808">Transferase</keyword>
<dbReference type="InterPro" id="IPR029063">
    <property type="entry name" value="SAM-dependent_MTases_sf"/>
</dbReference>
<evidence type="ECO:0000313" key="3">
    <source>
        <dbReference type="EMBL" id="MBM6703006.1"/>
    </source>
</evidence>
<dbReference type="Proteomes" id="UP000715095">
    <property type="component" value="Unassembled WGS sequence"/>
</dbReference>
<dbReference type="InterPro" id="IPR002052">
    <property type="entry name" value="DNA_methylase_N6_adenine_CS"/>
</dbReference>
<dbReference type="CDD" id="cd02440">
    <property type="entry name" value="AdoMet_MTases"/>
    <property type="match status" value="1"/>
</dbReference>
<gene>
    <name evidence="3" type="primary">rsmD</name>
    <name evidence="3" type="ORF">H6A60_00565</name>
</gene>
<dbReference type="GO" id="GO:0052913">
    <property type="term" value="F:16S rRNA (guanine(966)-N(2))-methyltransferase activity"/>
    <property type="evidence" value="ECO:0007669"/>
    <property type="project" value="UniProtKB-EC"/>
</dbReference>
<evidence type="ECO:0000256" key="2">
    <source>
        <dbReference type="ARBA" id="ARBA00022679"/>
    </source>
</evidence>
<dbReference type="NCBIfam" id="TIGR00095">
    <property type="entry name" value="16S rRNA (guanine(966)-N(2))-methyltransferase RsmD"/>
    <property type="match status" value="1"/>
</dbReference>
<dbReference type="Pfam" id="PF03602">
    <property type="entry name" value="Cons_hypoth95"/>
    <property type="match status" value="1"/>
</dbReference>
<protein>
    <submittedName>
        <fullName evidence="3">16S rRNA (Guanine(966)-N(2))-methyltransferase RsmD</fullName>
        <ecNumber evidence="3">2.1.1.171</ecNumber>
    </submittedName>
</protein>
<comment type="caution">
    <text evidence="3">The sequence shown here is derived from an EMBL/GenBank/DDBJ whole genome shotgun (WGS) entry which is preliminary data.</text>
</comment>
<evidence type="ECO:0000313" key="4">
    <source>
        <dbReference type="Proteomes" id="UP000715095"/>
    </source>
</evidence>
<sequence>MGERSRSNPSSLATCRSSRAGSGVVRIVGGKWRRSPLAVASRAGLRPTPERVRETVFDWLNHLLGSLEGLEALDLFAGSGAMGLEAASRGAARVRLIEKNGESAAKIDESVRRLKGEDCCSVVRGDAFELIRADAGLYDVIFIDPPYDALLQVKAAAAALERMKEEGLLYIERPEGSALDLTGLPLTCVRRGTAGQVVFELYARNGSFMAGQAKLPKEKLTKAQKAQLKRKEEAQ</sequence>
<dbReference type="PROSITE" id="PS00092">
    <property type="entry name" value="N6_MTASE"/>
    <property type="match status" value="1"/>
</dbReference>